<dbReference type="SUPFAM" id="SSF50037">
    <property type="entry name" value="C-terminal domain of transcriptional repressors"/>
    <property type="match status" value="1"/>
</dbReference>
<keyword evidence="4 5" id="KW-0092">Biotin</keyword>
<evidence type="ECO:0000256" key="2">
    <source>
        <dbReference type="ARBA" id="ARBA00022741"/>
    </source>
</evidence>
<dbReference type="InterPro" id="IPR036390">
    <property type="entry name" value="WH_DNA-bd_sf"/>
</dbReference>
<dbReference type="Pfam" id="PF08279">
    <property type="entry name" value="HTH_11"/>
    <property type="match status" value="1"/>
</dbReference>
<evidence type="ECO:0000256" key="1">
    <source>
        <dbReference type="ARBA" id="ARBA00022598"/>
    </source>
</evidence>
<dbReference type="InterPro" id="IPR030855">
    <property type="entry name" value="Bifunct_BirA"/>
</dbReference>
<feature type="binding site" evidence="5">
    <location>
        <begin position="120"/>
        <end position="122"/>
    </location>
    <ligand>
        <name>biotin</name>
        <dbReference type="ChEBI" id="CHEBI:57586"/>
    </ligand>
</feature>
<dbReference type="InterPro" id="IPR003142">
    <property type="entry name" value="BPL_C"/>
</dbReference>
<dbReference type="Gene3D" id="1.10.10.10">
    <property type="entry name" value="Winged helix-like DNA-binding domain superfamily/Winged helix DNA-binding domain"/>
    <property type="match status" value="1"/>
</dbReference>
<dbReference type="InterPro" id="IPR013196">
    <property type="entry name" value="HTH_11"/>
</dbReference>
<evidence type="ECO:0000313" key="8">
    <source>
        <dbReference type="Proteomes" id="UP000242329"/>
    </source>
</evidence>
<keyword evidence="5" id="KW-0804">Transcription</keyword>
<dbReference type="PANTHER" id="PTHR12835">
    <property type="entry name" value="BIOTIN PROTEIN LIGASE"/>
    <property type="match status" value="1"/>
</dbReference>
<dbReference type="GO" id="GO:0005737">
    <property type="term" value="C:cytoplasm"/>
    <property type="evidence" value="ECO:0007669"/>
    <property type="project" value="TreeGrafter"/>
</dbReference>
<dbReference type="InterPro" id="IPR004408">
    <property type="entry name" value="Biotin_CoA_COase_ligase"/>
</dbReference>
<dbReference type="GO" id="GO:0009249">
    <property type="term" value="P:protein lipoylation"/>
    <property type="evidence" value="ECO:0007669"/>
    <property type="project" value="UniProtKB-ARBA"/>
</dbReference>
<dbReference type="PROSITE" id="PS51733">
    <property type="entry name" value="BPL_LPL_CATALYTIC"/>
    <property type="match status" value="1"/>
</dbReference>
<dbReference type="RefSeq" id="WP_073092246.1">
    <property type="nucleotide sequence ID" value="NZ_FQWY01000023.1"/>
</dbReference>
<reference evidence="8" key="1">
    <citation type="submission" date="2016-11" db="EMBL/GenBank/DDBJ databases">
        <authorList>
            <person name="Varghese N."/>
            <person name="Submissions S."/>
        </authorList>
    </citation>
    <scope>NUCLEOTIDE SEQUENCE [LARGE SCALE GENOMIC DNA]</scope>
    <source>
        <strain evidence="8">DSM 11003</strain>
    </source>
</reference>
<comment type="catalytic activity">
    <reaction evidence="5">
        <text>biotin + L-lysyl-[protein] + ATP = N(6)-biotinyl-L-lysyl-[protein] + AMP + diphosphate + H(+)</text>
        <dbReference type="Rhea" id="RHEA:11756"/>
        <dbReference type="Rhea" id="RHEA-COMP:9752"/>
        <dbReference type="Rhea" id="RHEA-COMP:10505"/>
        <dbReference type="ChEBI" id="CHEBI:15378"/>
        <dbReference type="ChEBI" id="CHEBI:29969"/>
        <dbReference type="ChEBI" id="CHEBI:30616"/>
        <dbReference type="ChEBI" id="CHEBI:33019"/>
        <dbReference type="ChEBI" id="CHEBI:57586"/>
        <dbReference type="ChEBI" id="CHEBI:83144"/>
        <dbReference type="ChEBI" id="CHEBI:456215"/>
        <dbReference type="EC" id="6.3.4.15"/>
    </reaction>
</comment>
<dbReference type="Gene3D" id="3.30.930.10">
    <property type="entry name" value="Bira Bifunctional Protein, Domain 2"/>
    <property type="match status" value="1"/>
</dbReference>
<dbReference type="EC" id="6.3.4.15" evidence="5"/>
<keyword evidence="5" id="KW-0678">Repressor</keyword>
<proteinExistence type="inferred from homology"/>
<dbReference type="PANTHER" id="PTHR12835:SF5">
    <property type="entry name" value="BIOTIN--PROTEIN LIGASE"/>
    <property type="match status" value="1"/>
</dbReference>
<dbReference type="EMBL" id="FQWY01000023">
    <property type="protein sequence ID" value="SHH01621.1"/>
    <property type="molecule type" value="Genomic_DNA"/>
</dbReference>
<dbReference type="STRING" id="1123382.SAMN02745221_01485"/>
<dbReference type="GO" id="GO:0003677">
    <property type="term" value="F:DNA binding"/>
    <property type="evidence" value="ECO:0007669"/>
    <property type="project" value="UniProtKB-UniRule"/>
</dbReference>
<feature type="domain" description="BPL/LPL catalytic" evidence="6">
    <location>
        <begin position="67"/>
        <end position="259"/>
    </location>
</feature>
<dbReference type="CDD" id="cd16442">
    <property type="entry name" value="BPL"/>
    <property type="match status" value="1"/>
</dbReference>
<keyword evidence="5" id="KW-0805">Transcription regulation</keyword>
<feature type="binding site" evidence="5">
    <location>
        <position position="186"/>
    </location>
    <ligand>
        <name>biotin</name>
        <dbReference type="ChEBI" id="CHEBI:57586"/>
    </ligand>
</feature>
<dbReference type="GO" id="GO:0004077">
    <property type="term" value="F:biotin--[biotin carboxyl-carrier protein] ligase activity"/>
    <property type="evidence" value="ECO:0007669"/>
    <property type="project" value="UniProtKB-UniRule"/>
</dbReference>
<keyword evidence="8" id="KW-1185">Reference proteome</keyword>
<dbReference type="GO" id="GO:0016740">
    <property type="term" value="F:transferase activity"/>
    <property type="evidence" value="ECO:0007669"/>
    <property type="project" value="UniProtKB-ARBA"/>
</dbReference>
<dbReference type="NCBIfam" id="TIGR00121">
    <property type="entry name" value="birA_ligase"/>
    <property type="match status" value="1"/>
</dbReference>
<evidence type="ECO:0000256" key="4">
    <source>
        <dbReference type="ARBA" id="ARBA00023267"/>
    </source>
</evidence>
<dbReference type="OrthoDB" id="9807064at2"/>
<keyword evidence="3 5" id="KW-0067">ATP-binding</keyword>
<evidence type="ECO:0000256" key="3">
    <source>
        <dbReference type="ARBA" id="ARBA00022840"/>
    </source>
</evidence>
<dbReference type="InterPro" id="IPR036388">
    <property type="entry name" value="WH-like_DNA-bd_sf"/>
</dbReference>
<gene>
    <name evidence="5" type="primary">birA</name>
    <name evidence="7" type="ORF">SAMN02745221_01485</name>
</gene>
<feature type="binding site" evidence="5">
    <location>
        <position position="116"/>
    </location>
    <ligand>
        <name>biotin</name>
        <dbReference type="ChEBI" id="CHEBI:57586"/>
    </ligand>
</feature>
<dbReference type="InterPro" id="IPR045864">
    <property type="entry name" value="aa-tRNA-synth_II/BPL/LPL"/>
</dbReference>
<dbReference type="Pfam" id="PF02237">
    <property type="entry name" value="BPL_C"/>
    <property type="match status" value="1"/>
</dbReference>
<name>A0A1M5PIR6_9FIRM</name>
<feature type="binding site" evidence="5">
    <location>
        <begin position="90"/>
        <end position="92"/>
    </location>
    <ligand>
        <name>biotin</name>
        <dbReference type="ChEBI" id="CHEBI:57586"/>
    </ligand>
</feature>
<dbReference type="GO" id="GO:0006355">
    <property type="term" value="P:regulation of DNA-templated transcription"/>
    <property type="evidence" value="ECO:0007669"/>
    <property type="project" value="UniProtKB-UniRule"/>
</dbReference>
<dbReference type="InterPro" id="IPR004143">
    <property type="entry name" value="BPL_LPL_catalytic"/>
</dbReference>
<comment type="similarity">
    <text evidence="5">Belongs to the biotin--protein ligase family.</text>
</comment>
<dbReference type="InterPro" id="IPR008988">
    <property type="entry name" value="Transcriptional_repressor_C"/>
</dbReference>
<sequence length="322" mass="35796">MRDEILSQLYWRQGEYVSGQELADKLGITRVAVWKNIEALKEEGYLIEAVSRKGYLLRNGKEMIIPGVVKAELRGCLLGRDIIYYSQLDSTNEEAKRRINAGCKVEEGTVIVAGRQTAGRGRMGRKWESPAGGLWFSVVLSPELAVSELALLSLVFARAVAKSLDTFLPGGCQIKWPNDVYVKGRKLAGILLELSGEMDRAHYLVAGVGINVNVAREDLAGEIRDAATSLYIEAGRKVDINKVLTGVLKSMDDYYNLFRERGFSPIREEFKACCMHLGRKVRVKRGEGYIEGINEDIDFMGNMVINTGKEIIRISTGDVSII</sequence>
<dbReference type="Gene3D" id="2.30.30.100">
    <property type="match status" value="1"/>
</dbReference>
<dbReference type="SUPFAM" id="SSF46785">
    <property type="entry name" value="Winged helix' DNA-binding domain"/>
    <property type="match status" value="1"/>
</dbReference>
<keyword evidence="5" id="KW-0238">DNA-binding</keyword>
<keyword evidence="1 5" id="KW-0436">Ligase</keyword>
<feature type="DNA-binding region" description="H-T-H motif" evidence="5">
    <location>
        <begin position="19"/>
        <end position="38"/>
    </location>
</feature>
<dbReference type="Pfam" id="PF03099">
    <property type="entry name" value="BPL_LplA_LipB"/>
    <property type="match status" value="1"/>
</dbReference>
<accession>A0A1M5PIR6</accession>
<dbReference type="Proteomes" id="UP000242329">
    <property type="component" value="Unassembled WGS sequence"/>
</dbReference>
<dbReference type="GO" id="GO:0005524">
    <property type="term" value="F:ATP binding"/>
    <property type="evidence" value="ECO:0007669"/>
    <property type="project" value="UniProtKB-UniRule"/>
</dbReference>
<evidence type="ECO:0000259" key="6">
    <source>
        <dbReference type="PROSITE" id="PS51733"/>
    </source>
</evidence>
<keyword evidence="2 5" id="KW-0547">Nucleotide-binding</keyword>
<protein>
    <recommendedName>
        <fullName evidence="5">Bifunctional ligase/repressor BirA</fullName>
    </recommendedName>
    <alternativeName>
        <fullName evidence="5">Biotin--[acetyl-CoA-carboxylase] ligase</fullName>
        <ecNumber evidence="5">6.3.4.15</ecNumber>
    </alternativeName>
    <alternativeName>
        <fullName evidence="5">Biotin--protein ligase</fullName>
    </alternativeName>
    <alternativeName>
        <fullName evidence="5">Biotin-[acetyl-CoA carboxylase] synthetase</fullName>
    </alternativeName>
</protein>
<dbReference type="AlphaFoldDB" id="A0A1M5PIR6"/>
<organism evidence="7 8">
    <name type="scientific">Thermosyntropha lipolytica DSM 11003</name>
    <dbReference type="NCBI Taxonomy" id="1123382"/>
    <lineage>
        <taxon>Bacteria</taxon>
        <taxon>Bacillati</taxon>
        <taxon>Bacillota</taxon>
        <taxon>Clostridia</taxon>
        <taxon>Eubacteriales</taxon>
        <taxon>Syntrophomonadaceae</taxon>
        <taxon>Thermosyntropha</taxon>
    </lineage>
</organism>
<comment type="function">
    <text evidence="5">Acts both as a biotin--[acetyl-CoA-carboxylase] ligase and a repressor.</text>
</comment>
<dbReference type="HAMAP" id="MF_00978">
    <property type="entry name" value="Bifunct_BirA"/>
    <property type="match status" value="1"/>
</dbReference>
<dbReference type="SUPFAM" id="SSF55681">
    <property type="entry name" value="Class II aaRS and biotin synthetases"/>
    <property type="match status" value="1"/>
</dbReference>
<evidence type="ECO:0000256" key="5">
    <source>
        <dbReference type="HAMAP-Rule" id="MF_00978"/>
    </source>
</evidence>
<evidence type="ECO:0000313" key="7">
    <source>
        <dbReference type="EMBL" id="SHH01621.1"/>
    </source>
</evidence>